<evidence type="ECO:0000313" key="5">
    <source>
        <dbReference type="Proteomes" id="UP000326780"/>
    </source>
</evidence>
<feature type="domain" description="Flavin reductase like" evidence="3">
    <location>
        <begin position="12"/>
        <end position="156"/>
    </location>
</feature>
<evidence type="ECO:0000256" key="1">
    <source>
        <dbReference type="ARBA" id="ARBA00008898"/>
    </source>
</evidence>
<comment type="similarity">
    <text evidence="1">Belongs to the non-flavoprotein flavin reductase family.</text>
</comment>
<name>A0A5Q0M4N3_VARPD</name>
<gene>
    <name evidence="4" type="ORF">GFK26_19020</name>
</gene>
<dbReference type="PANTHER" id="PTHR30466:SF11">
    <property type="entry name" value="FLAVIN-DEPENDENT MONOOXYGENASE, REDUCTASE SUBUNIT HSAB"/>
    <property type="match status" value="1"/>
</dbReference>
<dbReference type="AlphaFoldDB" id="A0A5Q0M4N3"/>
<accession>A0A5Q0M4N3</accession>
<dbReference type="InterPro" id="IPR050268">
    <property type="entry name" value="NADH-dep_flavin_reductase"/>
</dbReference>
<dbReference type="GO" id="GO:0010181">
    <property type="term" value="F:FMN binding"/>
    <property type="evidence" value="ECO:0007669"/>
    <property type="project" value="InterPro"/>
</dbReference>
<dbReference type="RefSeq" id="WP_153283332.1">
    <property type="nucleotide sequence ID" value="NZ_CP045644.1"/>
</dbReference>
<keyword evidence="2" id="KW-0560">Oxidoreductase</keyword>
<dbReference type="SMART" id="SM00903">
    <property type="entry name" value="Flavin_Reduct"/>
    <property type="match status" value="1"/>
</dbReference>
<dbReference type="EMBL" id="CP045644">
    <property type="protein sequence ID" value="QFZ84710.1"/>
    <property type="molecule type" value="Genomic_DNA"/>
</dbReference>
<reference evidence="4 5" key="1">
    <citation type="submission" date="2019-10" db="EMBL/GenBank/DDBJ databases">
        <title>Complete genome sequence of Variovorax paradoxus 5C-2.</title>
        <authorList>
            <person name="Gogoleva N.E."/>
            <person name="Balkin A.S."/>
        </authorList>
    </citation>
    <scope>NUCLEOTIDE SEQUENCE [LARGE SCALE GENOMIC DNA]</scope>
    <source>
        <strain evidence="4 5">5C-2</strain>
    </source>
</reference>
<dbReference type="Gene3D" id="2.30.110.10">
    <property type="entry name" value="Electron Transport, Fmn-binding Protein, Chain A"/>
    <property type="match status" value="1"/>
</dbReference>
<dbReference type="Proteomes" id="UP000326780">
    <property type="component" value="Chromosome"/>
</dbReference>
<protein>
    <submittedName>
        <fullName evidence="4">Flavin reductase</fullName>
    </submittedName>
</protein>
<sequence>MSVDQKEFRNALGQFATGVAIVTATVDGNRLGATISSFNSVSLDPPLVLFSMIRGSLGIAQWKAAKSYCIAILGESQRDLSNRFAKAGTDKWIGIDPAFAANGAPMLPGANAYFECEPWSVCDGGDHEIFICRVSAFRVIPQAEPSLIFCGGRYRHLSALDAATKPPPENLYLHGW</sequence>
<evidence type="ECO:0000313" key="4">
    <source>
        <dbReference type="EMBL" id="QFZ84710.1"/>
    </source>
</evidence>
<dbReference type="Pfam" id="PF01613">
    <property type="entry name" value="Flavin_Reduct"/>
    <property type="match status" value="1"/>
</dbReference>
<proteinExistence type="inferred from homology"/>
<evidence type="ECO:0000259" key="3">
    <source>
        <dbReference type="SMART" id="SM00903"/>
    </source>
</evidence>
<dbReference type="InterPro" id="IPR002563">
    <property type="entry name" value="Flavin_Rdtase-like_dom"/>
</dbReference>
<evidence type="ECO:0000256" key="2">
    <source>
        <dbReference type="ARBA" id="ARBA00023002"/>
    </source>
</evidence>
<dbReference type="InterPro" id="IPR012349">
    <property type="entry name" value="Split_barrel_FMN-bd"/>
</dbReference>
<organism evidence="4 5">
    <name type="scientific">Variovorax paradoxus</name>
    <dbReference type="NCBI Taxonomy" id="34073"/>
    <lineage>
        <taxon>Bacteria</taxon>
        <taxon>Pseudomonadati</taxon>
        <taxon>Pseudomonadota</taxon>
        <taxon>Betaproteobacteria</taxon>
        <taxon>Burkholderiales</taxon>
        <taxon>Comamonadaceae</taxon>
        <taxon>Variovorax</taxon>
    </lineage>
</organism>
<dbReference type="PANTHER" id="PTHR30466">
    <property type="entry name" value="FLAVIN REDUCTASE"/>
    <property type="match status" value="1"/>
</dbReference>
<dbReference type="GO" id="GO:0042602">
    <property type="term" value="F:riboflavin reductase (NADPH) activity"/>
    <property type="evidence" value="ECO:0007669"/>
    <property type="project" value="TreeGrafter"/>
</dbReference>
<dbReference type="SUPFAM" id="SSF50475">
    <property type="entry name" value="FMN-binding split barrel"/>
    <property type="match status" value="1"/>
</dbReference>